<accession>A0AAD5WZ75</accession>
<evidence type="ECO:0000256" key="2">
    <source>
        <dbReference type="ARBA" id="ARBA00022679"/>
    </source>
</evidence>
<dbReference type="GO" id="GO:0008410">
    <property type="term" value="F:CoA-transferase activity"/>
    <property type="evidence" value="ECO:0007669"/>
    <property type="project" value="TreeGrafter"/>
</dbReference>
<dbReference type="AlphaFoldDB" id="A0AAD5WZ75"/>
<dbReference type="Proteomes" id="UP001212841">
    <property type="component" value="Unassembled WGS sequence"/>
</dbReference>
<comment type="caution">
    <text evidence="3">The sequence shown here is derived from an EMBL/GenBank/DDBJ whole genome shotgun (WGS) entry which is preliminary data.</text>
</comment>
<dbReference type="Pfam" id="PF02515">
    <property type="entry name" value="CoA_transf_3"/>
    <property type="match status" value="1"/>
</dbReference>
<evidence type="ECO:0000313" key="3">
    <source>
        <dbReference type="EMBL" id="KAJ3046379.1"/>
    </source>
</evidence>
<dbReference type="InterPro" id="IPR044855">
    <property type="entry name" value="CoA-Trfase_III_dom3_sf"/>
</dbReference>
<dbReference type="InterPro" id="IPR023606">
    <property type="entry name" value="CoA-Trfase_III_dom_1_sf"/>
</dbReference>
<dbReference type="EMBL" id="JADGJD010001178">
    <property type="protein sequence ID" value="KAJ3046379.1"/>
    <property type="molecule type" value="Genomic_DNA"/>
</dbReference>
<reference evidence="3" key="1">
    <citation type="submission" date="2020-05" db="EMBL/GenBank/DDBJ databases">
        <title>Phylogenomic resolution of chytrid fungi.</title>
        <authorList>
            <person name="Stajich J.E."/>
            <person name="Amses K."/>
            <person name="Simmons R."/>
            <person name="Seto K."/>
            <person name="Myers J."/>
            <person name="Bonds A."/>
            <person name="Quandt C.A."/>
            <person name="Barry K."/>
            <person name="Liu P."/>
            <person name="Grigoriev I."/>
            <person name="Longcore J.E."/>
            <person name="James T.Y."/>
        </authorList>
    </citation>
    <scope>NUCLEOTIDE SEQUENCE</scope>
    <source>
        <strain evidence="3">JEL0318</strain>
    </source>
</reference>
<evidence type="ECO:0000313" key="4">
    <source>
        <dbReference type="Proteomes" id="UP001212841"/>
    </source>
</evidence>
<keyword evidence="4" id="KW-1185">Reference proteome</keyword>
<name>A0AAD5WZ75_9FUNG</name>
<comment type="similarity">
    <text evidence="1">Belongs to the CoA-transferase III family.</text>
</comment>
<evidence type="ECO:0000256" key="1">
    <source>
        <dbReference type="ARBA" id="ARBA00008383"/>
    </source>
</evidence>
<sequence length="190" mass="20409">MMEAIVPEYDRFGVERPPSGTTVTGIVPTNAYKCGDGKHVIIGGNGDTIYKRLMVAAGREDLANDPELAQNAGRVKKQEVIDGAINAWTGTMSSKEALEVLEKANVPAGPIYSVKDIVDDPQYQARGMLEEVNVNGRKLKVPGISPKLSQTPGRTEWAGPDLGAHTREVLSTLLKLSDNEIDALLEKGAI</sequence>
<protein>
    <submittedName>
        <fullName evidence="3">Uncharacterized protein</fullName>
    </submittedName>
</protein>
<dbReference type="InterPro" id="IPR003673">
    <property type="entry name" value="CoA-Trfase_fam_III"/>
</dbReference>
<dbReference type="InterPro" id="IPR050483">
    <property type="entry name" value="CoA-transferase_III_domain"/>
</dbReference>
<organism evidence="3 4">
    <name type="scientific">Rhizophlyctis rosea</name>
    <dbReference type="NCBI Taxonomy" id="64517"/>
    <lineage>
        <taxon>Eukaryota</taxon>
        <taxon>Fungi</taxon>
        <taxon>Fungi incertae sedis</taxon>
        <taxon>Chytridiomycota</taxon>
        <taxon>Chytridiomycota incertae sedis</taxon>
        <taxon>Chytridiomycetes</taxon>
        <taxon>Rhizophlyctidales</taxon>
        <taxon>Rhizophlyctidaceae</taxon>
        <taxon>Rhizophlyctis</taxon>
    </lineage>
</organism>
<dbReference type="Gene3D" id="3.30.1540.10">
    <property type="entry name" value="formyl-coa transferase, domain 3"/>
    <property type="match status" value="1"/>
</dbReference>
<dbReference type="SUPFAM" id="SSF89796">
    <property type="entry name" value="CoA-transferase family III (CaiB/BaiF)"/>
    <property type="match status" value="1"/>
</dbReference>
<gene>
    <name evidence="3" type="ORF">HK097_000907</name>
</gene>
<dbReference type="Gene3D" id="3.40.50.10540">
    <property type="entry name" value="Crotonobetainyl-coa:carnitine coa-transferase, domain 1"/>
    <property type="match status" value="1"/>
</dbReference>
<proteinExistence type="inferred from homology"/>
<dbReference type="PANTHER" id="PTHR48207:SF3">
    <property type="entry name" value="SUCCINATE--HYDROXYMETHYLGLUTARATE COA-TRANSFERASE"/>
    <property type="match status" value="1"/>
</dbReference>
<keyword evidence="2" id="KW-0808">Transferase</keyword>
<dbReference type="PANTHER" id="PTHR48207">
    <property type="entry name" value="SUCCINATE--HYDROXYMETHYLGLUTARATE COA-TRANSFERASE"/>
    <property type="match status" value="1"/>
</dbReference>